<feature type="transmembrane region" description="Helical" evidence="10">
    <location>
        <begin position="57"/>
        <end position="76"/>
    </location>
</feature>
<evidence type="ECO:0000256" key="4">
    <source>
        <dbReference type="ARBA" id="ARBA00020150"/>
    </source>
</evidence>
<dbReference type="PANTHER" id="PTHR10283">
    <property type="entry name" value="SOLUTE CARRIER FAMILY 13 MEMBER"/>
    <property type="match status" value="1"/>
</dbReference>
<keyword evidence="5 10" id="KW-0812">Transmembrane</keyword>
<keyword evidence="12" id="KW-1185">Reference proteome</keyword>
<feature type="transmembrane region" description="Helical" evidence="10">
    <location>
        <begin position="370"/>
        <end position="387"/>
    </location>
</feature>
<proteinExistence type="inferred from homology"/>
<evidence type="ECO:0000256" key="5">
    <source>
        <dbReference type="ARBA" id="ARBA00022692"/>
    </source>
</evidence>
<dbReference type="GO" id="GO:0015293">
    <property type="term" value="F:symporter activity"/>
    <property type="evidence" value="ECO:0007669"/>
    <property type="project" value="UniProtKB-KW"/>
</dbReference>
<feature type="transmembrane region" description="Helical" evidence="10">
    <location>
        <begin position="461"/>
        <end position="483"/>
    </location>
</feature>
<evidence type="ECO:0000256" key="10">
    <source>
        <dbReference type="SAM" id="Phobius"/>
    </source>
</evidence>
<keyword evidence="6" id="KW-0813">Transport</keyword>
<dbReference type="GO" id="GO:0005886">
    <property type="term" value="C:plasma membrane"/>
    <property type="evidence" value="ECO:0007669"/>
    <property type="project" value="TreeGrafter"/>
</dbReference>
<feature type="transmembrane region" description="Helical" evidence="10">
    <location>
        <begin position="418"/>
        <end position="440"/>
    </location>
</feature>
<comment type="similarity">
    <text evidence="3">Belongs to the SLC13A/DASS transporter (TC 2.A.47) family. DIT1 subfamily.</text>
</comment>
<feature type="transmembrane region" description="Helical" evidence="10">
    <location>
        <begin position="394"/>
        <end position="412"/>
    </location>
</feature>
<evidence type="ECO:0000256" key="6">
    <source>
        <dbReference type="ARBA" id="ARBA00022847"/>
    </source>
</evidence>
<dbReference type="GO" id="GO:1905039">
    <property type="term" value="P:carboxylic acid transmembrane transport"/>
    <property type="evidence" value="ECO:0007669"/>
    <property type="project" value="UniProtKB-ARBA"/>
</dbReference>
<reference evidence="11" key="1">
    <citation type="journal article" date="2014" name="Int. J. Syst. Evol. Microbiol.">
        <title>Complete genome sequence of Corynebacterium casei LMG S-19264T (=DSM 44701T), isolated from a smear-ripened cheese.</title>
        <authorList>
            <consortium name="US DOE Joint Genome Institute (JGI-PGF)"/>
            <person name="Walter F."/>
            <person name="Albersmeier A."/>
            <person name="Kalinowski J."/>
            <person name="Ruckert C."/>
        </authorList>
    </citation>
    <scope>NUCLEOTIDE SEQUENCE</scope>
    <source>
        <strain evidence="11">JCM 17251</strain>
    </source>
</reference>
<dbReference type="Pfam" id="PF00939">
    <property type="entry name" value="Na_sulph_symp"/>
    <property type="match status" value="1"/>
</dbReference>
<feature type="transmembrane region" description="Helical" evidence="10">
    <location>
        <begin position="281"/>
        <end position="298"/>
    </location>
</feature>
<evidence type="ECO:0000313" key="12">
    <source>
        <dbReference type="Proteomes" id="UP000624041"/>
    </source>
</evidence>
<feature type="transmembrane region" description="Helical" evidence="10">
    <location>
        <begin position="184"/>
        <end position="205"/>
    </location>
</feature>
<evidence type="ECO:0000256" key="2">
    <source>
        <dbReference type="ARBA" id="ARBA00006772"/>
    </source>
</evidence>
<dbReference type="AlphaFoldDB" id="A0A918CZT0"/>
<protein>
    <recommendedName>
        <fullName evidence="4">Sodium-dependent dicarboxylate transporter SdcS</fullName>
    </recommendedName>
    <alternativeName>
        <fullName evidence="9">Na(+)/dicarboxylate symporter</fullName>
    </alternativeName>
</protein>
<accession>A0A918CZT0</accession>
<dbReference type="PIRSF" id="PIRSF002457">
    <property type="entry name" value="DASS"/>
    <property type="match status" value="1"/>
</dbReference>
<evidence type="ECO:0000256" key="3">
    <source>
        <dbReference type="ARBA" id="ARBA00007349"/>
    </source>
</evidence>
<feature type="transmembrane region" description="Helical" evidence="10">
    <location>
        <begin position="30"/>
        <end position="50"/>
    </location>
</feature>
<dbReference type="RefSeq" id="WP_188856337.1">
    <property type="nucleotide sequence ID" value="NZ_BMOS01000005.1"/>
</dbReference>
<name>A0A918CZT0_9BACI</name>
<comment type="caution">
    <text evidence="11">The sequence shown here is derived from an EMBL/GenBank/DDBJ whole genome shotgun (WGS) entry which is preliminary data.</text>
</comment>
<dbReference type="PANTHER" id="PTHR10283:SF82">
    <property type="entry name" value="SOLUTE CARRIER FAMILY 13 MEMBER 2"/>
    <property type="match status" value="1"/>
</dbReference>
<keyword evidence="7 10" id="KW-1133">Transmembrane helix</keyword>
<comment type="similarity">
    <text evidence="2">Belongs to the SLC13A/DASS transporter (TC 2.A.47) family. NADC subfamily.</text>
</comment>
<keyword evidence="6" id="KW-0769">Symport</keyword>
<feature type="transmembrane region" description="Helical" evidence="10">
    <location>
        <begin position="331"/>
        <end position="350"/>
    </location>
</feature>
<gene>
    <name evidence="11" type="ORF">GCM10007971_09810</name>
</gene>
<feature type="transmembrane region" description="Helical" evidence="10">
    <location>
        <begin position="135"/>
        <end position="154"/>
    </location>
</feature>
<sequence length="486" mass="51714">MKINSRNFSILLIATAVMFVILLLPNPETLPVAGQRALAVLAFAVILWITEAVTYPVSAVMIVSLLALFIGLSPTIEDPSVTYGTSEALSMAIGGFSSTAVLLVGGALVLAAAMEITGLHRRIALYILSKVGTQPGRLVMGTILVSFVLALFVPSATARAGTLVPILLGIVAAFGLAKESRLAALLMITAVQSISIWNIGIKTAAAQNMVALGFIKAEYGMDITWGAWFLYAAPWSIIMSVVLYIVMTRLIKPDIPDITKGNSLKKQLDELGKMSSKEKKLIIIALALLILWSTEGLLHPFDSTTIMIVAVAVMLTPIVGIFGWKEVQQKVPWGTLIVFATGISLGTVLLSTEGASWLSANSFEAMGLNSMPLVMMIALLAAFNILIHLGFASATSLASAFIPIVIALAGSMEATNFNAIGLVVIMQFVVSFGFLLPVNAPQSMLAYGTGTFTAKDFLKSGIPLTVIGYLLIIIFSATYWQWIGLL</sequence>
<keyword evidence="8 10" id="KW-0472">Membrane</keyword>
<organism evidence="11 12">
    <name type="scientific">Oceanobacillus indicireducens</name>
    <dbReference type="NCBI Taxonomy" id="1004261"/>
    <lineage>
        <taxon>Bacteria</taxon>
        <taxon>Bacillati</taxon>
        <taxon>Bacillota</taxon>
        <taxon>Bacilli</taxon>
        <taxon>Bacillales</taxon>
        <taxon>Bacillaceae</taxon>
        <taxon>Oceanobacillus</taxon>
    </lineage>
</organism>
<feature type="transmembrane region" description="Helical" evidence="10">
    <location>
        <begin position="304"/>
        <end position="324"/>
    </location>
</feature>
<evidence type="ECO:0000256" key="9">
    <source>
        <dbReference type="ARBA" id="ARBA00031174"/>
    </source>
</evidence>
<dbReference type="NCBIfam" id="TIGR00785">
    <property type="entry name" value="dass"/>
    <property type="match status" value="1"/>
</dbReference>
<evidence type="ECO:0000256" key="1">
    <source>
        <dbReference type="ARBA" id="ARBA00004141"/>
    </source>
</evidence>
<dbReference type="InterPro" id="IPR030676">
    <property type="entry name" value="CitT-rel"/>
</dbReference>
<dbReference type="Proteomes" id="UP000624041">
    <property type="component" value="Unassembled WGS sequence"/>
</dbReference>
<feature type="transmembrane region" description="Helical" evidence="10">
    <location>
        <begin position="225"/>
        <end position="246"/>
    </location>
</feature>
<reference evidence="11" key="2">
    <citation type="submission" date="2020-09" db="EMBL/GenBank/DDBJ databases">
        <authorList>
            <person name="Sun Q."/>
            <person name="Ohkuma M."/>
        </authorList>
    </citation>
    <scope>NUCLEOTIDE SEQUENCE</scope>
    <source>
        <strain evidence="11">JCM 17251</strain>
    </source>
</reference>
<dbReference type="InterPro" id="IPR001898">
    <property type="entry name" value="SLC13A/DASS"/>
</dbReference>
<feature type="transmembrane region" description="Helical" evidence="10">
    <location>
        <begin position="160"/>
        <end position="177"/>
    </location>
</feature>
<dbReference type="GO" id="GO:0008514">
    <property type="term" value="F:organic anion transmembrane transporter activity"/>
    <property type="evidence" value="ECO:0007669"/>
    <property type="project" value="UniProtKB-ARBA"/>
</dbReference>
<dbReference type="EMBL" id="BMOS01000005">
    <property type="protein sequence ID" value="GGN53384.1"/>
    <property type="molecule type" value="Genomic_DNA"/>
</dbReference>
<evidence type="ECO:0000313" key="11">
    <source>
        <dbReference type="EMBL" id="GGN53384.1"/>
    </source>
</evidence>
<evidence type="ECO:0000256" key="7">
    <source>
        <dbReference type="ARBA" id="ARBA00022989"/>
    </source>
</evidence>
<comment type="subcellular location">
    <subcellularLocation>
        <location evidence="1">Membrane</location>
        <topology evidence="1">Multi-pass membrane protein</topology>
    </subcellularLocation>
</comment>
<feature type="transmembrane region" description="Helical" evidence="10">
    <location>
        <begin position="7"/>
        <end position="24"/>
    </location>
</feature>
<feature type="transmembrane region" description="Helical" evidence="10">
    <location>
        <begin position="88"/>
        <end position="114"/>
    </location>
</feature>
<evidence type="ECO:0000256" key="8">
    <source>
        <dbReference type="ARBA" id="ARBA00023136"/>
    </source>
</evidence>